<dbReference type="CDD" id="cd14742">
    <property type="entry name" value="PAAR_RHS"/>
    <property type="match status" value="1"/>
</dbReference>
<dbReference type="PANTHER" id="PTHR32305:SF15">
    <property type="entry name" value="PROTEIN RHSA-RELATED"/>
    <property type="match status" value="1"/>
</dbReference>
<dbReference type="InterPro" id="IPR031325">
    <property type="entry name" value="RHS_repeat"/>
</dbReference>
<dbReference type="Pfam" id="PF25023">
    <property type="entry name" value="TEN_YD-shell"/>
    <property type="match status" value="1"/>
</dbReference>
<comment type="caution">
    <text evidence="5">The sequence shown here is derived from an EMBL/GenBank/DDBJ whole genome shotgun (WGS) entry which is preliminary data.</text>
</comment>
<dbReference type="InterPro" id="IPR050708">
    <property type="entry name" value="T6SS_VgrG/RHS"/>
</dbReference>
<sequence>MDDSLHAARMGDLILHPPLMAELVSGLVEAAVYAAAVAAVGAAIGGAVVAVVGTGGAAAVLTPLIAGVMVSAAAMLPAGEDKSIGDHISDFSNWVGNSLFPPEPYGSISSGSHNTRINGILAARAAGVSGGPVEAPGPADEPSILENIGAYAMVGASMVLPVIGLAQEINSIFNPPVTTPAAPGSIPKPEDKAVCSKHPPMPEQFVAQGSDKVFINGQPAARVGDKTTCDGPIGMTYSPNVRIGGGTTTVRDIHDGKSAAAKIIGLIAGMLISRRGMLKGRRCGVGNPVAPAMGSKFQDGPEDVDFTLAAMVPINWARRYDSNDRRSDGLFGMGWSVPYEVRLERVAHPEGGELWIYVDDEGARLELGRLQVGSAFVSILDGLAFFHQDNGFTIVEDINSGLYRVFHTDPLDSRRSRLVKVGDRNLNCLELFYDEHGRLQFLGDSSARIFIELCYADGQPRRVAEIHRLSLRAGRAFAVEQRECLVQYRYTSAGQLEAVADAEGQLLRQFTYTDQGLLASHTLPMGATRYYEWARFTPPSARQPCSLDGTPYAMPALLEPQPEHEWRVVRHWGSDGEDYRFIYDLEQGHTQVIDGLGREEHYHWGALNEVHTYIDALGYRWRHDYVDGLLRRTLDPQGGEWSYSYDALGRVVATADPLGRRESIGYTEHWALPTRIVDGAGHERRYTYDARGNLLSEVDPLGQLTRYDHDRHGRMVRSVDAIGKERSFNWNDRGQLICARDCSAQQTHYRYDWRGHLSEVRNAEGGTTRYRFDSRGRLLQRELADGRVEHYQIDAAGQLARHVDPAQRITQWQYDGSGRLLQRTDALGRTVRMGWDAYGRLQQLENENGEHYRFEWDALDRLSSQRNLDGGGCTLRHDAMGNVIQRTVHPCGVAEPAFPGSPAEPEALAQVHHHQHDAVGRLVLKRTDDGETTYRYDAADNLLAICFTPRGGQGQQLAFTYDAMGRLLSESHGAGQLGYAYDPLGNLQTLTLPDARRINYLRYGSGHLHQINLDGRVISDFERDALHGEVLRSQGALQTRTRFDSARRLVRKAVEYRDATLGSLPLLQKDYQYDAGDNLVGEVLTQTQRSGSGLDVDLEHLIGRFQIGAGGRGSYQGRAGYGYGPTGRIHAASRQMPDPQRSAVEHFGYDPAGNLLEGGQVNDRVRHDRVKVFQDRRYRYDRFGRLSEKRIGSRLIQRFEYDAEHRLVRVRQQRGPLRERVEFTYDGLGRRVEKRVYRDEHEAPHSRTLFLWQGLRLLEEVQDGKPSLYLYTGGAGHEPLARVDGAAGNEQVLHFHTNSAGLPEQLTDERGASVWHSDFQVWGNSRQEWHAPTQASQQNLRLQGQYLDRETGLHFNTFRYYDPDIGRFTQPDPLGLLGGTNLYRYAPNPLTWIDPLGLSAIEGVTTFYHAGDIQGAIDPSKGRPGLDFNPAGKGGFYVTTDKAQAVEWANARNHPTITQFDIPNAELAKLDVKVFDSANGEWAEYVTKGRKGELEHGHDGVRGPMVANPQAVKRGKAKPISKGSQFAIFSKKAAALFDRFKVKGCQL</sequence>
<dbReference type="InterPro" id="IPR045351">
    <property type="entry name" value="DUF6531"/>
</dbReference>
<keyword evidence="2" id="KW-0472">Membrane</keyword>
<dbReference type="InterPro" id="IPR056823">
    <property type="entry name" value="TEN-like_YD-shell"/>
</dbReference>
<dbReference type="EMBL" id="JAOCGG010000041">
    <property type="protein sequence ID" value="MDH1632115.1"/>
    <property type="molecule type" value="Genomic_DNA"/>
</dbReference>
<feature type="domain" description="Teneurin-like YD-shell" evidence="4">
    <location>
        <begin position="1129"/>
        <end position="1372"/>
    </location>
</feature>
<evidence type="ECO:0000256" key="1">
    <source>
        <dbReference type="ARBA" id="ARBA00022737"/>
    </source>
</evidence>
<dbReference type="PANTHER" id="PTHR32305">
    <property type="match status" value="1"/>
</dbReference>
<organism evidence="5 6">
    <name type="scientific">Pseudomonas mosselii</name>
    <dbReference type="NCBI Taxonomy" id="78327"/>
    <lineage>
        <taxon>Bacteria</taxon>
        <taxon>Pseudomonadati</taxon>
        <taxon>Pseudomonadota</taxon>
        <taxon>Gammaproteobacteria</taxon>
        <taxon>Pseudomonadales</taxon>
        <taxon>Pseudomonadaceae</taxon>
        <taxon>Pseudomonas</taxon>
    </lineage>
</organism>
<dbReference type="Pfam" id="PF13151">
    <property type="entry name" value="DUF3990"/>
    <property type="match status" value="1"/>
</dbReference>
<dbReference type="RefSeq" id="WP_280082818.1">
    <property type="nucleotide sequence ID" value="NZ_JAOCGG010000041.1"/>
</dbReference>
<dbReference type="InterPro" id="IPR022385">
    <property type="entry name" value="Rhs_assc_core"/>
</dbReference>
<evidence type="ECO:0000313" key="6">
    <source>
        <dbReference type="Proteomes" id="UP001160882"/>
    </source>
</evidence>
<feature type="transmembrane region" description="Helical" evidence="2">
    <location>
        <begin position="30"/>
        <end position="52"/>
    </location>
</feature>
<protein>
    <submittedName>
        <fullName evidence="5">DUF6531 domain-containing protein</fullName>
    </submittedName>
</protein>
<dbReference type="InterPro" id="IPR006530">
    <property type="entry name" value="YD"/>
</dbReference>
<accession>A0AA42RZB6</accession>
<dbReference type="NCBIfam" id="TIGR01643">
    <property type="entry name" value="YD_repeat_2x"/>
    <property type="match status" value="9"/>
</dbReference>
<dbReference type="Gene3D" id="2.60.200.60">
    <property type="match status" value="1"/>
</dbReference>
<evidence type="ECO:0000259" key="4">
    <source>
        <dbReference type="Pfam" id="PF25023"/>
    </source>
</evidence>
<dbReference type="Proteomes" id="UP001160882">
    <property type="component" value="Unassembled WGS sequence"/>
</dbReference>
<dbReference type="InterPro" id="IPR008727">
    <property type="entry name" value="PAAR_motif"/>
</dbReference>
<feature type="transmembrane region" description="Helical" evidence="2">
    <location>
        <begin position="59"/>
        <end position="79"/>
    </location>
</feature>
<evidence type="ECO:0000259" key="3">
    <source>
        <dbReference type="Pfam" id="PF20148"/>
    </source>
</evidence>
<keyword evidence="2" id="KW-0812">Transmembrane</keyword>
<dbReference type="SUPFAM" id="SSF69304">
    <property type="entry name" value="Tricorn protease N-terminal domain"/>
    <property type="match status" value="1"/>
</dbReference>
<reference evidence="5" key="1">
    <citation type="submission" date="2022-09" db="EMBL/GenBank/DDBJ databases">
        <title>Intensive care unit water sources are persistently colonized with multi-drug resistant bacteria and are the site of extensive horizontal gene transfer of antibiotic resistance genes.</title>
        <authorList>
            <person name="Diorio-Toth L."/>
        </authorList>
    </citation>
    <scope>NUCLEOTIDE SEQUENCE</scope>
    <source>
        <strain evidence="5">GD03782</strain>
    </source>
</reference>
<dbReference type="InterPro" id="IPR025051">
    <property type="entry name" value="DUF3990"/>
</dbReference>
<dbReference type="Gene3D" id="2.180.10.10">
    <property type="entry name" value="RHS repeat-associated core"/>
    <property type="match status" value="3"/>
</dbReference>
<dbReference type="Pfam" id="PF05488">
    <property type="entry name" value="PAAR_motif"/>
    <property type="match status" value="1"/>
</dbReference>
<dbReference type="NCBIfam" id="TIGR03696">
    <property type="entry name" value="Rhs_assc_core"/>
    <property type="match status" value="1"/>
</dbReference>
<keyword evidence="2" id="KW-1133">Transmembrane helix</keyword>
<evidence type="ECO:0000313" key="5">
    <source>
        <dbReference type="EMBL" id="MDH1632115.1"/>
    </source>
</evidence>
<feature type="domain" description="DUF6531" evidence="3">
    <location>
        <begin position="286"/>
        <end position="365"/>
    </location>
</feature>
<proteinExistence type="predicted"/>
<evidence type="ECO:0000256" key="2">
    <source>
        <dbReference type="SAM" id="Phobius"/>
    </source>
</evidence>
<dbReference type="Pfam" id="PF05593">
    <property type="entry name" value="RHS_repeat"/>
    <property type="match status" value="4"/>
</dbReference>
<name>A0AA42RZB6_9PSED</name>
<gene>
    <name evidence="5" type="ORF">N5I14_17915</name>
</gene>
<dbReference type="Pfam" id="PF20148">
    <property type="entry name" value="DUF6531"/>
    <property type="match status" value="1"/>
</dbReference>
<keyword evidence="1" id="KW-0677">Repeat</keyword>